<feature type="region of interest" description="Disordered" evidence="2">
    <location>
        <begin position="100"/>
        <end position="124"/>
    </location>
</feature>
<keyword evidence="4" id="KW-0645">Protease</keyword>
<organism evidence="4 5">
    <name type="scientific">Cryptosporangium minutisporangium</name>
    <dbReference type="NCBI Taxonomy" id="113569"/>
    <lineage>
        <taxon>Bacteria</taxon>
        <taxon>Bacillati</taxon>
        <taxon>Actinomycetota</taxon>
        <taxon>Actinomycetes</taxon>
        <taxon>Cryptosporangiales</taxon>
        <taxon>Cryptosporangiaceae</taxon>
        <taxon>Cryptosporangium</taxon>
    </lineage>
</organism>
<dbReference type="GO" id="GO:0006508">
    <property type="term" value="P:proteolysis"/>
    <property type="evidence" value="ECO:0007669"/>
    <property type="project" value="UniProtKB-KW"/>
</dbReference>
<gene>
    <name evidence="4" type="ORF">GCM10020369_57700</name>
</gene>
<keyword evidence="4" id="KW-0378">Hydrolase</keyword>
<sequence>MFERFTKDAREVVVRAQAEGRELRHPVIGTEHLLLAMLADDTNSAYPVLHAAGLRYDQVRADVVRTVGGANRILTDDDAEALKAIGIDLDAVLASVERSLGDESWTTPPPEPERKGLFRRPQRGTRFGPRARKVLELSLREAIRLKHREINAEHILLGLIREGEGLAAQVVVGAGVSLADLRSAAEDHLRNAA</sequence>
<keyword evidence="5" id="KW-1185">Reference proteome</keyword>
<dbReference type="Gene3D" id="1.10.1780.10">
    <property type="entry name" value="Clp, N-terminal domain"/>
    <property type="match status" value="2"/>
</dbReference>
<dbReference type="EMBL" id="BAAAYN010000041">
    <property type="protein sequence ID" value="GAA3393176.1"/>
    <property type="molecule type" value="Genomic_DNA"/>
</dbReference>
<name>A0ABP6T604_9ACTN</name>
<dbReference type="InterPro" id="IPR036628">
    <property type="entry name" value="Clp_N_dom_sf"/>
</dbReference>
<dbReference type="Proteomes" id="UP001501676">
    <property type="component" value="Unassembled WGS sequence"/>
</dbReference>
<dbReference type="PANTHER" id="PTHR47016:SF5">
    <property type="entry name" value="CLP DOMAIN SUPERFAMILY PROTEIN"/>
    <property type="match status" value="1"/>
</dbReference>
<dbReference type="InterPro" id="IPR044217">
    <property type="entry name" value="CLPT1/2"/>
</dbReference>
<dbReference type="RefSeq" id="WP_345731388.1">
    <property type="nucleotide sequence ID" value="NZ_BAAAYN010000041.1"/>
</dbReference>
<protein>
    <submittedName>
        <fullName evidence="4">Clp protease N-terminal domain-containing protein</fullName>
    </submittedName>
</protein>
<dbReference type="SUPFAM" id="SSF81923">
    <property type="entry name" value="Double Clp-N motif"/>
    <property type="match status" value="2"/>
</dbReference>
<dbReference type="GO" id="GO:0008233">
    <property type="term" value="F:peptidase activity"/>
    <property type="evidence" value="ECO:0007669"/>
    <property type="project" value="UniProtKB-KW"/>
</dbReference>
<evidence type="ECO:0000313" key="4">
    <source>
        <dbReference type="EMBL" id="GAA3393176.1"/>
    </source>
</evidence>
<feature type="domain" description="Clp R" evidence="3">
    <location>
        <begin position="2"/>
        <end position="192"/>
    </location>
</feature>
<evidence type="ECO:0000256" key="2">
    <source>
        <dbReference type="SAM" id="MobiDB-lite"/>
    </source>
</evidence>
<evidence type="ECO:0000256" key="1">
    <source>
        <dbReference type="PROSITE-ProRule" id="PRU01251"/>
    </source>
</evidence>
<dbReference type="InterPro" id="IPR004176">
    <property type="entry name" value="Clp_R_N"/>
</dbReference>
<comment type="caution">
    <text evidence="4">The sequence shown here is derived from an EMBL/GenBank/DDBJ whole genome shotgun (WGS) entry which is preliminary data.</text>
</comment>
<evidence type="ECO:0000259" key="3">
    <source>
        <dbReference type="PROSITE" id="PS51903"/>
    </source>
</evidence>
<reference evidence="5" key="1">
    <citation type="journal article" date="2019" name="Int. J. Syst. Evol. Microbiol.">
        <title>The Global Catalogue of Microorganisms (GCM) 10K type strain sequencing project: providing services to taxonomists for standard genome sequencing and annotation.</title>
        <authorList>
            <consortium name="The Broad Institute Genomics Platform"/>
            <consortium name="The Broad Institute Genome Sequencing Center for Infectious Disease"/>
            <person name="Wu L."/>
            <person name="Ma J."/>
        </authorList>
    </citation>
    <scope>NUCLEOTIDE SEQUENCE [LARGE SCALE GENOMIC DNA]</scope>
    <source>
        <strain evidence="5">JCM 9458</strain>
    </source>
</reference>
<dbReference type="PROSITE" id="PS51903">
    <property type="entry name" value="CLP_R"/>
    <property type="match status" value="1"/>
</dbReference>
<dbReference type="Pfam" id="PF02861">
    <property type="entry name" value="Clp_N"/>
    <property type="match status" value="2"/>
</dbReference>
<dbReference type="PANTHER" id="PTHR47016">
    <property type="entry name" value="ATP-DEPENDENT CLP PROTEASE ATP-BINDING SUBUNIT CLPT1, CHLOROPLASTIC"/>
    <property type="match status" value="1"/>
</dbReference>
<evidence type="ECO:0000313" key="5">
    <source>
        <dbReference type="Proteomes" id="UP001501676"/>
    </source>
</evidence>
<proteinExistence type="predicted"/>
<keyword evidence="1" id="KW-0677">Repeat</keyword>
<accession>A0ABP6T604</accession>